<dbReference type="Pfam" id="PF13193">
    <property type="entry name" value="AMP-binding_C"/>
    <property type="match status" value="1"/>
</dbReference>
<feature type="domain" description="Carrier" evidence="4">
    <location>
        <begin position="985"/>
        <end position="1060"/>
    </location>
</feature>
<dbReference type="PANTHER" id="PTHR45527:SF1">
    <property type="entry name" value="FATTY ACID SYNTHASE"/>
    <property type="match status" value="1"/>
</dbReference>
<keyword evidence="2" id="KW-0596">Phosphopantetheine</keyword>
<dbReference type="PANTHER" id="PTHR45527">
    <property type="entry name" value="NONRIBOSOMAL PEPTIDE SYNTHETASE"/>
    <property type="match status" value="1"/>
</dbReference>
<dbReference type="InterPro" id="IPR042099">
    <property type="entry name" value="ANL_N_sf"/>
</dbReference>
<evidence type="ECO:0000259" key="4">
    <source>
        <dbReference type="PROSITE" id="PS50075"/>
    </source>
</evidence>
<dbReference type="InterPro" id="IPR010071">
    <property type="entry name" value="AA_adenyl_dom"/>
</dbReference>
<dbReference type="SUPFAM" id="SSF56801">
    <property type="entry name" value="Acetyl-CoA synthetase-like"/>
    <property type="match status" value="1"/>
</dbReference>
<dbReference type="InterPro" id="IPR000873">
    <property type="entry name" value="AMP-dep_synth/lig_dom"/>
</dbReference>
<dbReference type="Pfam" id="PF00550">
    <property type="entry name" value="PP-binding"/>
    <property type="match status" value="1"/>
</dbReference>
<sequence length="1329" mass="150658">MEGVKISKTFPSTPSQMEIWLQCRLGGKEATMAYNESFSNELYGNLKADCMKEALEILVDRHEGMRAVFSSDGTQINILESIKLPYTYNDISDYTEEEKTLFIGKHSVKPAYYEFDLEKGPLFLFEITKISDTEHRITYTAHHIIFDGWSNVLFSSHLGLVYGQLSEGKDVFLPKLHKMSDYVVKLQHFSKSEEYRKNRDFWLKKLSNPIPHLDLPIDFERPSVRDLRVKQLKYMASPGLIVQAKKFGVSRQVSIHLLLLTVYELFLSQWTNNSEVVIGLPRAGQPAMDSVNMIGHSVFLLPVRAHVDLELTFDEYLQERSKAFQEVLEHGTISFGELLQGLKLKRDLSRVPLLPVTFNNNIGLERRINFGNLERILVTNPKAFGNFEILIDLFGTIQKASYEWTYNLSLFKNETILEAAAKYDRLIKHLIESPSLKLKAIKSIFEEVETTEIALTDEPKVSDIVTPVKKAIPIAVEMFQNASSNFSEKVAITTNDKSITYKELNEKSNQFASLLRDKGVKPGDYVGIYLERSNATIIAVMAVLKAGAAYLPIDVEIPVDRVIYMLQNSHAKCFITDQKAFESGVLAEKKIVFDEAIDASGHFSTENDPVMTSLDNPMYIIYTSGSTGNPKGVILTHKNLNYLIKESIRDLDYKTDDVLLGVTSVSFDMATFEILLPYLFGATLYMLDKHQRKDPKYILRILESREMTKMFATPTHWQMMVNSGWDTPLPGLTAICAGEPLKKSLVDQLAPFTKEIFNMYGPTETTVFTNLKKIDPSENHIGIGKEVSGTKIYFVDKSGKLITQPNISGEIWIGGDGVGKAYLGMEELSAEQFIMNPFESIPERLYRSGDLGYRLPNGDIQCEGRLDYQVKIRGHRIELGEIEQRILQSDEVSNAVVDTDDSHGFVSLIAYVALKKGLNGSLDFHDFVEHLRERLSACLPEYMVPSDFRHVDEFKMTTSGKIDRKQLSKTHSKLNSAFSGTVQTDGFTPLEKRIYSIWASVLENRRLNLDSDFFLSGGHSLLGVKLISLLEKEFNASLTLLTLFQCPTIRALAALIAEESKDATSDSLVLIKNGSPTKVLCFVHGVGLNPIEVKMISENMDEDHTIYGLQSPAISGNAKPIQTIPEMASHYINELEKNSINGPFNLIGNSIGGLIVYEMARQLKADNKSVGFVGMIDTIALSYYEMPQDLGSRLSRSIKKLRFEFQFLLDDPSYYLNHRARYLLEKWSQFKGQETDIIDLSSRIEEIELVNRNAWACYRIEPTDVDITLFLAERKTFYVDDFETLGWNKYARRVERLIMPGEHSNMLKPPHGKEFTRILQEKLNKLEVQ</sequence>
<dbReference type="GO" id="GO:0009239">
    <property type="term" value="P:enterobactin biosynthetic process"/>
    <property type="evidence" value="ECO:0007669"/>
    <property type="project" value="TreeGrafter"/>
</dbReference>
<keyword evidence="6" id="KW-1185">Reference proteome</keyword>
<reference evidence="5 6" key="1">
    <citation type="submission" date="2018-08" db="EMBL/GenBank/DDBJ databases">
        <title>Genomic Encyclopedia of Archaeal and Bacterial Type Strains, Phase II (KMG-II): from individual species to whole genera.</title>
        <authorList>
            <person name="Goeker M."/>
        </authorList>
    </citation>
    <scope>NUCLEOTIDE SEQUENCE [LARGE SCALE GENOMIC DNA]</scope>
    <source>
        <strain evidence="5 6">DSM 15986</strain>
    </source>
</reference>
<dbReference type="InterPro" id="IPR036736">
    <property type="entry name" value="ACP-like_sf"/>
</dbReference>
<organism evidence="5 6">
    <name type="scientific">Algoriphagus antarcticus</name>
    <dbReference type="NCBI Taxonomy" id="238540"/>
    <lineage>
        <taxon>Bacteria</taxon>
        <taxon>Pseudomonadati</taxon>
        <taxon>Bacteroidota</taxon>
        <taxon>Cytophagia</taxon>
        <taxon>Cytophagales</taxon>
        <taxon>Cyclobacteriaceae</taxon>
        <taxon>Algoriphagus</taxon>
    </lineage>
</organism>
<dbReference type="SUPFAM" id="SSF47336">
    <property type="entry name" value="ACP-like"/>
    <property type="match status" value="1"/>
</dbReference>
<dbReference type="GO" id="GO:0009366">
    <property type="term" value="C:enterobactin synthetase complex"/>
    <property type="evidence" value="ECO:0007669"/>
    <property type="project" value="TreeGrafter"/>
</dbReference>
<evidence type="ECO:0000256" key="2">
    <source>
        <dbReference type="ARBA" id="ARBA00022450"/>
    </source>
</evidence>
<dbReference type="Gene3D" id="3.30.559.30">
    <property type="entry name" value="Nonribosomal peptide synthetase, condensation domain"/>
    <property type="match status" value="1"/>
</dbReference>
<dbReference type="Pfam" id="PF00501">
    <property type="entry name" value="AMP-binding"/>
    <property type="match status" value="1"/>
</dbReference>
<dbReference type="CDD" id="cd05930">
    <property type="entry name" value="A_NRPS"/>
    <property type="match status" value="1"/>
</dbReference>
<dbReference type="NCBIfam" id="TIGR01733">
    <property type="entry name" value="AA-adenyl-dom"/>
    <property type="match status" value="1"/>
</dbReference>
<dbReference type="Proteomes" id="UP000256405">
    <property type="component" value="Unassembled WGS sequence"/>
</dbReference>
<dbReference type="OrthoDB" id="4317020at2"/>
<dbReference type="EMBL" id="QUNF01000027">
    <property type="protein sequence ID" value="REG81409.1"/>
    <property type="molecule type" value="Genomic_DNA"/>
</dbReference>
<dbReference type="Pfam" id="PF00975">
    <property type="entry name" value="Thioesterase"/>
    <property type="match status" value="1"/>
</dbReference>
<dbReference type="RefSeq" id="WP_086542964.1">
    <property type="nucleotide sequence ID" value="NZ_MSSW01000058.1"/>
</dbReference>
<name>A0A3E0DFT6_9BACT</name>
<keyword evidence="3" id="KW-0597">Phosphoprotein</keyword>
<evidence type="ECO:0000256" key="1">
    <source>
        <dbReference type="ARBA" id="ARBA00001957"/>
    </source>
</evidence>
<dbReference type="InterPro" id="IPR020845">
    <property type="entry name" value="AMP-binding_CS"/>
</dbReference>
<accession>A0A3E0DFT6</accession>
<dbReference type="Gene3D" id="3.40.50.12780">
    <property type="entry name" value="N-terminal domain of ligase-like"/>
    <property type="match status" value="1"/>
</dbReference>
<dbReference type="PROSITE" id="PS00012">
    <property type="entry name" value="PHOSPHOPANTETHEINE"/>
    <property type="match status" value="1"/>
</dbReference>
<dbReference type="InterPro" id="IPR001031">
    <property type="entry name" value="Thioesterase"/>
</dbReference>
<dbReference type="Gene3D" id="1.10.1200.10">
    <property type="entry name" value="ACP-like"/>
    <property type="match status" value="1"/>
</dbReference>
<dbReference type="PROSITE" id="PS00455">
    <property type="entry name" value="AMP_BINDING"/>
    <property type="match status" value="1"/>
</dbReference>
<dbReference type="GO" id="GO:0047527">
    <property type="term" value="F:2,3-dihydroxybenzoate-serine ligase activity"/>
    <property type="evidence" value="ECO:0007669"/>
    <property type="project" value="TreeGrafter"/>
</dbReference>
<dbReference type="InterPro" id="IPR020806">
    <property type="entry name" value="PKS_PP-bd"/>
</dbReference>
<dbReference type="InterPro" id="IPR023213">
    <property type="entry name" value="CAT-like_dom_sf"/>
</dbReference>
<dbReference type="PROSITE" id="PS50075">
    <property type="entry name" value="CARRIER"/>
    <property type="match status" value="1"/>
</dbReference>
<comment type="caution">
    <text evidence="5">The sequence shown here is derived from an EMBL/GenBank/DDBJ whole genome shotgun (WGS) entry which is preliminary data.</text>
</comment>
<dbReference type="FunFam" id="3.40.50.980:FF:000001">
    <property type="entry name" value="Non-ribosomal peptide synthetase"/>
    <property type="match status" value="1"/>
</dbReference>
<gene>
    <name evidence="5" type="ORF">C8N25_12757</name>
</gene>
<comment type="cofactor">
    <cofactor evidence="1">
        <name>pantetheine 4'-phosphate</name>
        <dbReference type="ChEBI" id="CHEBI:47942"/>
    </cofactor>
</comment>
<dbReference type="Gene3D" id="3.40.50.1820">
    <property type="entry name" value="alpha/beta hydrolase"/>
    <property type="match status" value="1"/>
</dbReference>
<dbReference type="InterPro" id="IPR025110">
    <property type="entry name" value="AMP-bd_C"/>
</dbReference>
<dbReference type="InterPro" id="IPR045851">
    <property type="entry name" value="AMP-bd_C_sf"/>
</dbReference>
<dbReference type="Gene3D" id="3.30.559.10">
    <property type="entry name" value="Chloramphenicol acetyltransferase-like domain"/>
    <property type="match status" value="1"/>
</dbReference>
<dbReference type="InterPro" id="IPR006162">
    <property type="entry name" value="Ppantetheine_attach_site"/>
</dbReference>
<protein>
    <submittedName>
        <fullName evidence="5">Amino acid adenylation domain-containing protein</fullName>
    </submittedName>
</protein>
<dbReference type="GO" id="GO:0005829">
    <property type="term" value="C:cytosol"/>
    <property type="evidence" value="ECO:0007669"/>
    <property type="project" value="TreeGrafter"/>
</dbReference>
<dbReference type="InterPro" id="IPR001242">
    <property type="entry name" value="Condensation_dom"/>
</dbReference>
<evidence type="ECO:0000256" key="3">
    <source>
        <dbReference type="ARBA" id="ARBA00022553"/>
    </source>
</evidence>
<dbReference type="Gene3D" id="3.30.300.30">
    <property type="match status" value="1"/>
</dbReference>
<dbReference type="GO" id="GO:0031177">
    <property type="term" value="F:phosphopantetheine binding"/>
    <property type="evidence" value="ECO:0007669"/>
    <property type="project" value="InterPro"/>
</dbReference>
<dbReference type="SUPFAM" id="SSF53474">
    <property type="entry name" value="alpha/beta-Hydrolases"/>
    <property type="match status" value="1"/>
</dbReference>
<dbReference type="GO" id="GO:0043041">
    <property type="term" value="P:amino acid activation for nonribosomal peptide biosynthetic process"/>
    <property type="evidence" value="ECO:0007669"/>
    <property type="project" value="TreeGrafter"/>
</dbReference>
<dbReference type="SMART" id="SM00823">
    <property type="entry name" value="PKS_PP"/>
    <property type="match status" value="1"/>
</dbReference>
<dbReference type="Pfam" id="PF00668">
    <property type="entry name" value="Condensation"/>
    <property type="match status" value="1"/>
</dbReference>
<dbReference type="InterPro" id="IPR029058">
    <property type="entry name" value="AB_hydrolase_fold"/>
</dbReference>
<dbReference type="InterPro" id="IPR009081">
    <property type="entry name" value="PP-bd_ACP"/>
</dbReference>
<proteinExistence type="predicted"/>
<evidence type="ECO:0000313" key="6">
    <source>
        <dbReference type="Proteomes" id="UP000256405"/>
    </source>
</evidence>
<dbReference type="SUPFAM" id="SSF52777">
    <property type="entry name" value="CoA-dependent acyltransferases"/>
    <property type="match status" value="2"/>
</dbReference>
<evidence type="ECO:0000313" key="5">
    <source>
        <dbReference type="EMBL" id="REG81409.1"/>
    </source>
</evidence>